<keyword evidence="2 5" id="KW-0812">Transmembrane</keyword>
<dbReference type="Proteomes" id="UP000025227">
    <property type="component" value="Unplaced"/>
</dbReference>
<dbReference type="GO" id="GO:0004930">
    <property type="term" value="F:G protein-coupled receptor activity"/>
    <property type="evidence" value="ECO:0007669"/>
    <property type="project" value="InterPro"/>
</dbReference>
<dbReference type="InterPro" id="IPR017452">
    <property type="entry name" value="GPCR_Rhodpsn_7TM"/>
</dbReference>
<name>A0A7I4YRU9_HAECO</name>
<evidence type="ECO:0000256" key="3">
    <source>
        <dbReference type="ARBA" id="ARBA00022989"/>
    </source>
</evidence>
<dbReference type="PANTHER" id="PTHR23360">
    <property type="entry name" value="G-PROTEIN COUPLED RECEPTORS FAMILY 1 PROFILE DOMAIN-CONTAINING PROTEIN-RELATED"/>
    <property type="match status" value="1"/>
</dbReference>
<evidence type="ECO:0000313" key="8">
    <source>
        <dbReference type="WBParaSite" id="HCON_00129270-00001"/>
    </source>
</evidence>
<dbReference type="InterPro" id="IPR019424">
    <property type="entry name" value="7TM_GPCR_Srsx"/>
</dbReference>
<dbReference type="Pfam" id="PF10320">
    <property type="entry name" value="7TM_GPCR_Srsx"/>
    <property type="match status" value="1"/>
</dbReference>
<feature type="transmembrane region" description="Helical" evidence="5">
    <location>
        <begin position="75"/>
        <end position="102"/>
    </location>
</feature>
<dbReference type="WBParaSite" id="HCON_00129270-00001">
    <property type="protein sequence ID" value="HCON_00129270-00001"/>
    <property type="gene ID" value="HCON_00129270"/>
</dbReference>
<evidence type="ECO:0000256" key="5">
    <source>
        <dbReference type="SAM" id="Phobius"/>
    </source>
</evidence>
<evidence type="ECO:0000313" key="7">
    <source>
        <dbReference type="Proteomes" id="UP000025227"/>
    </source>
</evidence>
<keyword evidence="7" id="KW-1185">Reference proteome</keyword>
<evidence type="ECO:0000256" key="2">
    <source>
        <dbReference type="ARBA" id="ARBA00022692"/>
    </source>
</evidence>
<reference evidence="8" key="1">
    <citation type="submission" date="2020-12" db="UniProtKB">
        <authorList>
            <consortium name="WormBaseParasite"/>
        </authorList>
    </citation>
    <scope>IDENTIFICATION</scope>
    <source>
        <strain evidence="8">MHco3</strain>
    </source>
</reference>
<keyword evidence="3 5" id="KW-1133">Transmembrane helix</keyword>
<feature type="transmembrane region" description="Helical" evidence="5">
    <location>
        <begin position="203"/>
        <end position="226"/>
    </location>
</feature>
<dbReference type="PANTHER" id="PTHR23360:SF5">
    <property type="entry name" value="G-PROTEIN COUPLED RECEPTORS FAMILY 1 PROFILE DOMAIN-CONTAINING PROTEIN"/>
    <property type="match status" value="1"/>
</dbReference>
<dbReference type="OrthoDB" id="5820127at2759"/>
<keyword evidence="4 5" id="KW-0472">Membrane</keyword>
<dbReference type="InterPro" id="IPR047130">
    <property type="entry name" value="7TM_GPCR_Srsx_nematod"/>
</dbReference>
<dbReference type="PROSITE" id="PS50262">
    <property type="entry name" value="G_PROTEIN_RECEP_F1_2"/>
    <property type="match status" value="1"/>
</dbReference>
<dbReference type="CDD" id="cd00637">
    <property type="entry name" value="7tm_classA_rhodopsin-like"/>
    <property type="match status" value="1"/>
</dbReference>
<feature type="domain" description="G-protein coupled receptors family 1 profile" evidence="6">
    <location>
        <begin position="24"/>
        <end position="260"/>
    </location>
</feature>
<feature type="transmembrane region" description="Helical" evidence="5">
    <location>
        <begin position="45"/>
        <end position="69"/>
    </location>
</feature>
<evidence type="ECO:0000259" key="6">
    <source>
        <dbReference type="PROSITE" id="PS50262"/>
    </source>
</evidence>
<dbReference type="SMART" id="SM01381">
    <property type="entry name" value="7TM_GPCR_Srsx"/>
    <property type="match status" value="1"/>
</dbReference>
<accession>A0A7I4YRU9</accession>
<dbReference type="Gene3D" id="1.20.1070.10">
    <property type="entry name" value="Rhodopsin 7-helix transmembrane proteins"/>
    <property type="match status" value="1"/>
</dbReference>
<feature type="transmembrane region" description="Helical" evidence="5">
    <location>
        <begin position="238"/>
        <end position="263"/>
    </location>
</feature>
<dbReference type="InterPro" id="IPR000276">
    <property type="entry name" value="GPCR_Rhodpsn"/>
</dbReference>
<dbReference type="GO" id="GO:0016020">
    <property type="term" value="C:membrane"/>
    <property type="evidence" value="ECO:0007669"/>
    <property type="project" value="UniProtKB-SubCell"/>
</dbReference>
<evidence type="ECO:0000256" key="1">
    <source>
        <dbReference type="ARBA" id="ARBA00004370"/>
    </source>
</evidence>
<feature type="transmembrane region" description="Helical" evidence="5">
    <location>
        <begin position="12"/>
        <end position="33"/>
    </location>
</feature>
<dbReference type="PRINTS" id="PR00237">
    <property type="entry name" value="GPCRRHODOPSN"/>
</dbReference>
<comment type="subcellular location">
    <subcellularLocation>
        <location evidence="1">Membrane</location>
    </subcellularLocation>
</comment>
<organism evidence="7 8">
    <name type="scientific">Haemonchus contortus</name>
    <name type="common">Barber pole worm</name>
    <dbReference type="NCBI Taxonomy" id="6289"/>
    <lineage>
        <taxon>Eukaryota</taxon>
        <taxon>Metazoa</taxon>
        <taxon>Ecdysozoa</taxon>
        <taxon>Nematoda</taxon>
        <taxon>Chromadorea</taxon>
        <taxon>Rhabditida</taxon>
        <taxon>Rhabditina</taxon>
        <taxon>Rhabditomorpha</taxon>
        <taxon>Strongyloidea</taxon>
        <taxon>Trichostrongylidae</taxon>
        <taxon>Haemonchus</taxon>
    </lineage>
</organism>
<proteinExistence type="predicted"/>
<dbReference type="SUPFAM" id="SSF81321">
    <property type="entry name" value="Family A G protein-coupled receptor-like"/>
    <property type="match status" value="1"/>
</dbReference>
<feature type="transmembrane region" description="Helical" evidence="5">
    <location>
        <begin position="123"/>
        <end position="148"/>
    </location>
</feature>
<feature type="transmembrane region" description="Helical" evidence="5">
    <location>
        <begin position="168"/>
        <end position="191"/>
    </location>
</feature>
<protein>
    <submittedName>
        <fullName evidence="8">G_PROTEIN_RECEP_F1_2 domain-containing protein</fullName>
    </submittedName>
</protein>
<sequence>MYPESKPVLYHMLHILMPVIAFLGNGAIVYVTIRSQVLRSPCNMLIALVSLSDMVLVCSEVTATVLHNIVQSETVYLSTCVFIQLPSVFAASTSPMFLLATAIDRRLCVTSFYNAMIVSYPKYYLAAQILPGCILGIALDVVVLINLKTEEQVVCDLITPMLGTLSDVYSKSVMIVCILILLCNVSFIHFLRKQRISSETVRSVSRSVLVICMTVVLGYFSAMVIFCMREALNLDVELLNWSVFASIFANAGYCVNFFVYYFISSEYRAIFDELLGIGHIKALFCRSKQIGEQQAATSSGGFLSKRVKVTHGT</sequence>
<dbReference type="AlphaFoldDB" id="A0A7I4YRU9"/>
<evidence type="ECO:0000256" key="4">
    <source>
        <dbReference type="ARBA" id="ARBA00023136"/>
    </source>
</evidence>